<comment type="caution">
    <text evidence="2">The sequence shown here is derived from an EMBL/GenBank/DDBJ whole genome shotgun (WGS) entry which is preliminary data.</text>
</comment>
<organism evidence="2 3">
    <name type="scientific">Popillia japonica</name>
    <name type="common">Japanese beetle</name>
    <dbReference type="NCBI Taxonomy" id="7064"/>
    <lineage>
        <taxon>Eukaryota</taxon>
        <taxon>Metazoa</taxon>
        <taxon>Ecdysozoa</taxon>
        <taxon>Arthropoda</taxon>
        <taxon>Hexapoda</taxon>
        <taxon>Insecta</taxon>
        <taxon>Pterygota</taxon>
        <taxon>Neoptera</taxon>
        <taxon>Endopterygota</taxon>
        <taxon>Coleoptera</taxon>
        <taxon>Polyphaga</taxon>
        <taxon>Scarabaeiformia</taxon>
        <taxon>Scarabaeidae</taxon>
        <taxon>Rutelinae</taxon>
        <taxon>Popillia</taxon>
    </lineage>
</organism>
<name>A0AAW1N1P3_POPJA</name>
<dbReference type="PANTHER" id="PTHR21178">
    <property type="entry name" value="CILIA- AND FLAGELLA-ASSOCIATED PROTEIN 61"/>
    <property type="match status" value="1"/>
</dbReference>
<dbReference type="EMBL" id="JASPKY010000009">
    <property type="protein sequence ID" value="KAK9753850.1"/>
    <property type="molecule type" value="Genomic_DNA"/>
</dbReference>
<evidence type="ECO:0000313" key="3">
    <source>
        <dbReference type="Proteomes" id="UP001458880"/>
    </source>
</evidence>
<keyword evidence="3" id="KW-1185">Reference proteome</keyword>
<dbReference type="Proteomes" id="UP001458880">
    <property type="component" value="Unassembled WGS sequence"/>
</dbReference>
<protein>
    <submittedName>
        <fullName evidence="2">Cilia- and flagella-associated protein 61, N-terminal domain</fullName>
    </submittedName>
</protein>
<keyword evidence="2" id="KW-0282">Flagellum</keyword>
<dbReference type="SUPFAM" id="SSF55729">
    <property type="entry name" value="Acyl-CoA N-acyltransferases (Nat)"/>
    <property type="match status" value="1"/>
</dbReference>
<dbReference type="InterPro" id="IPR016181">
    <property type="entry name" value="Acyl_CoA_acyltransferase"/>
</dbReference>
<sequence length="948" mass="108424">MSSKQLSRRTSTLSRLKKIGHRDLTTRRAHVTDVQAIKRLTTDSTHKLFGPVDIEDLIHLSYITLVLEDHKNLVAALCVNNYPNVPSIPPWAWQHWMASKYRMEKCNSRNTLWIHLAVYDREHRHDFMVPMVLALFTKCSYVQHVIMVIPPGLFANLDWLENLGMDLLPYSFEDSKSVQKLYIIVRQHYMRTYKIRQAVAEDNDDLVSLINTHSKTLKHLYGDYYIAEIILKRDLHKDRHLIVAEYEGEAVAVLCLNRHLNYKIATECFQLTTFYALKKPHAKDILHLSKQQAEDDTEGNVSLYSFVFVCSETECRLEPVAIESTDDTIIDLNKTLDDISILSEEALDDISILSEEVYEEEEPDEEFFPFRGHANPDISYDALEFTERQLESWRKVAGKSSHDVFEDETIATFNGPENAFTMEIAAARPKHEDALNELLEASFEVFPKRDYCIMTLPSQSYNFPLATKVFVRAAPKPESDFSQELYIVHHSAIAGHLEVREAYRCDYVLVRKLLRKVTKGESVLKEFQVWMESEDDTYKAYLFFSDTTLIGLAILSEVQDWEYIISHYQLATWTDTSKHKVGSRGCIVHFVLSPVFQRHNRFFLLELHRLSDYSILFYIIRPADVEATSSKALCCVLGDLIPVIPSKIPEYCVFKNLATSSKALCCVLGDLIPVIPSKIPEYCTVTASSWNLPEAVGRVERPYAIYLSTPVFCGLTRQEINDRIIVVGASDVGIAFLVGLIFHSTHHNIRVTFNNIILVSAHGLVPYRSNRFRDIMTPNTSEVSGYYLSLLSLSTYVTVITGVMSAIDRKNKCIVVNGTNLNYDLLFLTCGKQYQMPKRTEDKRGQTVERPNNVFVVNTETANGGEAEQCTLRGLVQEDHPGDIIVYGYTLDAYCCVEAVIELGVPYNRIYFVLPPRTNEDPYVHNTIFNDNDVEDAVNAKIKAHERR</sequence>
<evidence type="ECO:0000313" key="2">
    <source>
        <dbReference type="EMBL" id="KAK9753850.1"/>
    </source>
</evidence>
<reference evidence="2 3" key="1">
    <citation type="journal article" date="2024" name="BMC Genomics">
        <title>De novo assembly and annotation of Popillia japonica's genome with initial clues to its potential as an invasive pest.</title>
        <authorList>
            <person name="Cucini C."/>
            <person name="Boschi S."/>
            <person name="Funari R."/>
            <person name="Cardaioli E."/>
            <person name="Iannotti N."/>
            <person name="Marturano G."/>
            <person name="Paoli F."/>
            <person name="Bruttini M."/>
            <person name="Carapelli A."/>
            <person name="Frati F."/>
            <person name="Nardi F."/>
        </authorList>
    </citation>
    <scope>NUCLEOTIDE SEQUENCE [LARGE SCALE GENOMIC DNA]</scope>
    <source>
        <strain evidence="2">DMR45628</strain>
    </source>
</reference>
<feature type="domain" description="Cilia- and flagella-associated protein 61 N-terminal" evidence="1">
    <location>
        <begin position="26"/>
        <end position="279"/>
    </location>
</feature>
<dbReference type="Pfam" id="PF16092">
    <property type="entry name" value="CFAP61_N"/>
    <property type="match status" value="1"/>
</dbReference>
<dbReference type="InterPro" id="IPR032151">
    <property type="entry name" value="CFAP61_N"/>
</dbReference>
<keyword evidence="2" id="KW-0969">Cilium</keyword>
<accession>A0AAW1N1P3</accession>
<keyword evidence="2" id="KW-0966">Cell projection</keyword>
<dbReference type="AlphaFoldDB" id="A0AAW1N1P3"/>
<evidence type="ECO:0000259" key="1">
    <source>
        <dbReference type="Pfam" id="PF16092"/>
    </source>
</evidence>
<proteinExistence type="predicted"/>
<gene>
    <name evidence="2" type="ORF">QE152_g1457</name>
</gene>
<dbReference type="PANTHER" id="PTHR21178:SF8">
    <property type="entry name" value="CILIA- AND FLAGELLA-ASSOCIATED PROTEIN 61"/>
    <property type="match status" value="1"/>
</dbReference>
<dbReference type="InterPro" id="IPR038884">
    <property type="entry name" value="CFAP61"/>
</dbReference>